<dbReference type="InterPro" id="IPR013249">
    <property type="entry name" value="RNA_pol_sigma70_r4_t2"/>
</dbReference>
<gene>
    <name evidence="7" type="ORF">IC617_05505</name>
</gene>
<evidence type="ECO:0000256" key="2">
    <source>
        <dbReference type="ARBA" id="ARBA00023015"/>
    </source>
</evidence>
<evidence type="ECO:0000259" key="5">
    <source>
        <dbReference type="Pfam" id="PF04542"/>
    </source>
</evidence>
<dbReference type="GO" id="GO:0006352">
    <property type="term" value="P:DNA-templated transcription initiation"/>
    <property type="evidence" value="ECO:0007669"/>
    <property type="project" value="InterPro"/>
</dbReference>
<dbReference type="CDD" id="cd06171">
    <property type="entry name" value="Sigma70_r4"/>
    <property type="match status" value="1"/>
</dbReference>
<evidence type="ECO:0000256" key="4">
    <source>
        <dbReference type="ARBA" id="ARBA00023163"/>
    </source>
</evidence>
<dbReference type="Proteomes" id="UP000638014">
    <property type="component" value="Unassembled WGS sequence"/>
</dbReference>
<dbReference type="SUPFAM" id="SSF88946">
    <property type="entry name" value="Sigma2 domain of RNA polymerase sigma factors"/>
    <property type="match status" value="1"/>
</dbReference>
<dbReference type="Gene3D" id="1.10.1740.10">
    <property type="match status" value="1"/>
</dbReference>
<keyword evidence="2" id="KW-0805">Transcription regulation</keyword>
<evidence type="ECO:0000256" key="3">
    <source>
        <dbReference type="ARBA" id="ARBA00023082"/>
    </source>
</evidence>
<dbReference type="GO" id="GO:0016987">
    <property type="term" value="F:sigma factor activity"/>
    <property type="evidence" value="ECO:0007669"/>
    <property type="project" value="UniProtKB-KW"/>
</dbReference>
<dbReference type="Gene3D" id="1.10.10.10">
    <property type="entry name" value="Winged helix-like DNA-binding domain superfamily/Winged helix DNA-binding domain"/>
    <property type="match status" value="1"/>
</dbReference>
<comment type="similarity">
    <text evidence="1">Belongs to the sigma-70 factor family. ECF subfamily.</text>
</comment>
<evidence type="ECO:0000313" key="7">
    <source>
        <dbReference type="EMBL" id="MBD1388877.1"/>
    </source>
</evidence>
<dbReference type="InterPro" id="IPR014284">
    <property type="entry name" value="RNA_pol_sigma-70_dom"/>
</dbReference>
<dbReference type="Pfam" id="PF08281">
    <property type="entry name" value="Sigma70_r4_2"/>
    <property type="match status" value="1"/>
</dbReference>
<keyword evidence="8" id="KW-1185">Reference proteome</keyword>
<proteinExistence type="inferred from homology"/>
<dbReference type="InterPro" id="IPR007627">
    <property type="entry name" value="RNA_pol_sigma70_r2"/>
</dbReference>
<accession>A0A8J6UPM7</accession>
<dbReference type="AlphaFoldDB" id="A0A8J6UPM7"/>
<organism evidence="7 8">
    <name type="scientific">Neiella litorisoli</name>
    <dbReference type="NCBI Taxonomy" id="2771431"/>
    <lineage>
        <taxon>Bacteria</taxon>
        <taxon>Pseudomonadati</taxon>
        <taxon>Pseudomonadota</taxon>
        <taxon>Gammaproteobacteria</taxon>
        <taxon>Alteromonadales</taxon>
        <taxon>Echinimonadaceae</taxon>
        <taxon>Neiella</taxon>
    </lineage>
</organism>
<dbReference type="InterPro" id="IPR013324">
    <property type="entry name" value="RNA_pol_sigma_r3/r4-like"/>
</dbReference>
<dbReference type="InterPro" id="IPR036388">
    <property type="entry name" value="WH-like_DNA-bd_sf"/>
</dbReference>
<dbReference type="InterPro" id="IPR039425">
    <property type="entry name" value="RNA_pol_sigma-70-like"/>
</dbReference>
<dbReference type="GO" id="GO:0003677">
    <property type="term" value="F:DNA binding"/>
    <property type="evidence" value="ECO:0007669"/>
    <property type="project" value="InterPro"/>
</dbReference>
<evidence type="ECO:0000313" key="8">
    <source>
        <dbReference type="Proteomes" id="UP000638014"/>
    </source>
</evidence>
<comment type="caution">
    <text evidence="7">The sequence shown here is derived from an EMBL/GenBank/DDBJ whole genome shotgun (WGS) entry which is preliminary data.</text>
</comment>
<dbReference type="PANTHER" id="PTHR43133">
    <property type="entry name" value="RNA POLYMERASE ECF-TYPE SIGMA FACTO"/>
    <property type="match status" value="1"/>
</dbReference>
<dbReference type="NCBIfam" id="TIGR02937">
    <property type="entry name" value="sigma70-ECF"/>
    <property type="match status" value="1"/>
</dbReference>
<dbReference type="PANTHER" id="PTHR43133:SF46">
    <property type="entry name" value="RNA POLYMERASE SIGMA-70 FACTOR ECF SUBFAMILY"/>
    <property type="match status" value="1"/>
</dbReference>
<dbReference type="Pfam" id="PF04542">
    <property type="entry name" value="Sigma70_r2"/>
    <property type="match status" value="1"/>
</dbReference>
<evidence type="ECO:0000256" key="1">
    <source>
        <dbReference type="ARBA" id="ARBA00010641"/>
    </source>
</evidence>
<keyword evidence="4" id="KW-0804">Transcription</keyword>
<feature type="domain" description="RNA polymerase sigma factor 70 region 4 type 2" evidence="6">
    <location>
        <begin position="136"/>
        <end position="186"/>
    </location>
</feature>
<reference evidence="7" key="1">
    <citation type="submission" date="2020-09" db="EMBL/GenBank/DDBJ databases">
        <title>A novel bacterium of genus Neiella, isolated from South China Sea.</title>
        <authorList>
            <person name="Huang H."/>
            <person name="Mo K."/>
            <person name="Hu Y."/>
        </authorList>
    </citation>
    <scope>NUCLEOTIDE SEQUENCE</scope>
    <source>
        <strain evidence="7">HB171785</strain>
    </source>
</reference>
<keyword evidence="3" id="KW-0731">Sigma factor</keyword>
<feature type="domain" description="RNA polymerase sigma-70 region 2" evidence="5">
    <location>
        <begin position="42"/>
        <end position="108"/>
    </location>
</feature>
<dbReference type="EMBL" id="JACXAF010000005">
    <property type="protein sequence ID" value="MBD1388877.1"/>
    <property type="molecule type" value="Genomic_DNA"/>
</dbReference>
<dbReference type="RefSeq" id="WP_191143976.1">
    <property type="nucleotide sequence ID" value="NZ_JACXAF010000005.1"/>
</dbReference>
<name>A0A8J6UPM7_9GAMM</name>
<dbReference type="SUPFAM" id="SSF88659">
    <property type="entry name" value="Sigma3 and sigma4 domains of RNA polymerase sigma factors"/>
    <property type="match status" value="1"/>
</dbReference>
<sequence length="193" mass="21655">MNQGTVTALSPKQAVTTSSEDELEQALIAAASNGNKAAYQQLYQRYVGQVYALALRLTGDVSHAEDAAQETFIQLWQSLASFSGDAKFSTWLHRVTANVTVSHMRKQKNWLQRTFGLESANEADLVAPLPTDDNPLEQYIQRLPERARLVFVLHAIEGYRHEEVAEMTQMAVGSSKAQLHRAKQLLKEWMSHD</sequence>
<evidence type="ECO:0000259" key="6">
    <source>
        <dbReference type="Pfam" id="PF08281"/>
    </source>
</evidence>
<dbReference type="InterPro" id="IPR013325">
    <property type="entry name" value="RNA_pol_sigma_r2"/>
</dbReference>
<protein>
    <submittedName>
        <fullName evidence="7">RNA polymerase sigma factor</fullName>
    </submittedName>
</protein>